<dbReference type="EMBL" id="GGEC01043057">
    <property type="protein sequence ID" value="MBX23541.1"/>
    <property type="molecule type" value="Transcribed_RNA"/>
</dbReference>
<dbReference type="FunFam" id="3.40.50.620:FF:000177">
    <property type="entry name" value="probable receptor-like serine/threonine-protein kinase At5g57670"/>
    <property type="match status" value="1"/>
</dbReference>
<keyword evidence="4 5" id="KW-0067">ATP-binding</keyword>
<dbReference type="InterPro" id="IPR011009">
    <property type="entry name" value="Kinase-like_dom_sf"/>
</dbReference>
<dbReference type="SUPFAM" id="SSF52402">
    <property type="entry name" value="Adenine nucleotide alpha hydrolases-like"/>
    <property type="match status" value="1"/>
</dbReference>
<dbReference type="InterPro" id="IPR006016">
    <property type="entry name" value="UspA"/>
</dbReference>
<dbReference type="FunFam" id="1.10.510.10:FF:000284">
    <property type="entry name" value="Putative receptor-like serine/threonine-protein kinase"/>
    <property type="match status" value="1"/>
</dbReference>
<name>A0A2P2M019_RHIMU</name>
<dbReference type="InterPro" id="IPR017441">
    <property type="entry name" value="Protein_kinase_ATP_BS"/>
</dbReference>
<feature type="binding site" evidence="5">
    <location>
        <position position="370"/>
    </location>
    <ligand>
        <name>ATP</name>
        <dbReference type="ChEBI" id="CHEBI:30616"/>
    </ligand>
</feature>
<protein>
    <recommendedName>
        <fullName evidence="6">Protein kinase domain-containing protein</fullName>
    </recommendedName>
</protein>
<dbReference type="Gene3D" id="3.30.200.20">
    <property type="entry name" value="Phosphorylase Kinase, domain 1"/>
    <property type="match status" value="1"/>
</dbReference>
<evidence type="ECO:0000256" key="1">
    <source>
        <dbReference type="ARBA" id="ARBA00022679"/>
    </source>
</evidence>
<dbReference type="GO" id="GO:0004672">
    <property type="term" value="F:protein kinase activity"/>
    <property type="evidence" value="ECO:0007669"/>
    <property type="project" value="InterPro"/>
</dbReference>
<dbReference type="GO" id="GO:0005524">
    <property type="term" value="F:ATP binding"/>
    <property type="evidence" value="ECO:0007669"/>
    <property type="project" value="UniProtKB-UniRule"/>
</dbReference>
<dbReference type="Pfam" id="PF00582">
    <property type="entry name" value="Usp"/>
    <property type="match status" value="1"/>
</dbReference>
<reference evidence="7" key="1">
    <citation type="submission" date="2018-02" db="EMBL/GenBank/DDBJ databases">
        <title>Rhizophora mucronata_Transcriptome.</title>
        <authorList>
            <person name="Meera S.P."/>
            <person name="Sreeshan A."/>
            <person name="Augustine A."/>
        </authorList>
    </citation>
    <scope>NUCLEOTIDE SEQUENCE</scope>
    <source>
        <tissue evidence="7">Leaf</tissue>
    </source>
</reference>
<sequence length="686" mass="76191">MERERSRRGRERERVMTLIRERAVGGAGDGGGEMVLVGVKFDDKSRETLTWTMMTVAGPGDRVIALHVMEDSVAEGTSSLMSRVKTIDSWLAVYEGFCNLKQVDLKIKVCRGGPSVRKVLVREAKASGASKIVVGISQTFHTIHSSISVAKYCARKLSKSLSIYAVDNGKIIFQREATSKIVDPLQDVSRNQLKEPNSAGVNNDSWAIVPVKANEAVSSSHSHVNEELLDSKSGWSFLGSLFSRQGQPLKKCPVNKMCLVRRLFKPPTRNSSSVVYPDQKHSISDVDAGVIVPICPDISCSPISSYDGSNGLPKELKDLRERYSSICRLFSYEEVLLATSNFMPENIVGKGGSSRVYKGYLSDGKELAVKILKPSVDVLKEFVLEIETITTLHHKNIISLIGFCFEHNYLILVYDFLPRGSLEENLYGNKKDGSTFGWHERYKVALGVAEALDHLHNGCDQPVVHRDVKSSNILLSDDFEPQLTDFGLASHLSTPSSLICTDVSGTFGYLAPEYFMHGKLSDKVDVFAFGVVLLELLSGRMPIDRENPKGQDSLVMWAKPILEGGNIFELLSPHIQSECDYDQIERMVLAATLCIRCSPRLRPQISLVLKLLQGNEEMRNWARQQINISEEAHFVDEEAFPTNIQSHLNLALMDIVDDSFSISSSNEGISVEDYLQGRRSCPSSFE</sequence>
<proteinExistence type="predicted"/>
<dbReference type="Pfam" id="PF00069">
    <property type="entry name" value="Pkinase"/>
    <property type="match status" value="1"/>
</dbReference>
<feature type="domain" description="Protein kinase" evidence="6">
    <location>
        <begin position="342"/>
        <end position="618"/>
    </location>
</feature>
<accession>A0A2P2M019</accession>
<dbReference type="Gene3D" id="3.40.50.620">
    <property type="entry name" value="HUPs"/>
    <property type="match status" value="1"/>
</dbReference>
<evidence type="ECO:0000256" key="5">
    <source>
        <dbReference type="PROSITE-ProRule" id="PRU10141"/>
    </source>
</evidence>
<dbReference type="PROSITE" id="PS00108">
    <property type="entry name" value="PROTEIN_KINASE_ST"/>
    <property type="match status" value="1"/>
</dbReference>
<keyword evidence="2 5" id="KW-0547">Nucleotide-binding</keyword>
<dbReference type="AlphaFoldDB" id="A0A2P2M019"/>
<evidence type="ECO:0000256" key="3">
    <source>
        <dbReference type="ARBA" id="ARBA00022777"/>
    </source>
</evidence>
<dbReference type="SUPFAM" id="SSF56112">
    <property type="entry name" value="Protein kinase-like (PK-like)"/>
    <property type="match status" value="1"/>
</dbReference>
<dbReference type="InterPro" id="IPR014729">
    <property type="entry name" value="Rossmann-like_a/b/a_fold"/>
</dbReference>
<organism evidence="7">
    <name type="scientific">Rhizophora mucronata</name>
    <name type="common">Asiatic mangrove</name>
    <dbReference type="NCBI Taxonomy" id="61149"/>
    <lineage>
        <taxon>Eukaryota</taxon>
        <taxon>Viridiplantae</taxon>
        <taxon>Streptophyta</taxon>
        <taxon>Embryophyta</taxon>
        <taxon>Tracheophyta</taxon>
        <taxon>Spermatophyta</taxon>
        <taxon>Magnoliopsida</taxon>
        <taxon>eudicotyledons</taxon>
        <taxon>Gunneridae</taxon>
        <taxon>Pentapetalae</taxon>
        <taxon>rosids</taxon>
        <taxon>fabids</taxon>
        <taxon>Malpighiales</taxon>
        <taxon>Rhizophoraceae</taxon>
        <taxon>Rhizophora</taxon>
    </lineage>
</organism>
<dbReference type="PANTHER" id="PTHR47987:SF5">
    <property type="entry name" value="PROTEIN KINASE DOMAIN-CONTAINING PROTEIN"/>
    <property type="match status" value="1"/>
</dbReference>
<dbReference type="PROSITE" id="PS50011">
    <property type="entry name" value="PROTEIN_KINASE_DOM"/>
    <property type="match status" value="1"/>
</dbReference>
<dbReference type="InterPro" id="IPR000719">
    <property type="entry name" value="Prot_kinase_dom"/>
</dbReference>
<dbReference type="SMART" id="SM00220">
    <property type="entry name" value="S_TKc"/>
    <property type="match status" value="1"/>
</dbReference>
<dbReference type="InterPro" id="IPR046958">
    <property type="entry name" value="RBK1/2/STUNTED"/>
</dbReference>
<keyword evidence="1" id="KW-0808">Transferase</keyword>
<dbReference type="PANTHER" id="PTHR47987">
    <property type="entry name" value="OS08G0249100 PROTEIN"/>
    <property type="match status" value="1"/>
</dbReference>
<evidence type="ECO:0000313" key="7">
    <source>
        <dbReference type="EMBL" id="MBX23541.1"/>
    </source>
</evidence>
<dbReference type="FunFam" id="3.30.200.20:FF:000268">
    <property type="entry name" value="probable receptor-like serine/threonine-protein kinase At5g57670"/>
    <property type="match status" value="1"/>
</dbReference>
<evidence type="ECO:0000256" key="4">
    <source>
        <dbReference type="ARBA" id="ARBA00022840"/>
    </source>
</evidence>
<keyword evidence="3" id="KW-0418">Kinase</keyword>
<dbReference type="PROSITE" id="PS00107">
    <property type="entry name" value="PROTEIN_KINASE_ATP"/>
    <property type="match status" value="1"/>
</dbReference>
<dbReference type="Gene3D" id="1.10.510.10">
    <property type="entry name" value="Transferase(Phosphotransferase) domain 1"/>
    <property type="match status" value="1"/>
</dbReference>
<evidence type="ECO:0000259" key="6">
    <source>
        <dbReference type="PROSITE" id="PS50011"/>
    </source>
</evidence>
<dbReference type="InterPro" id="IPR008271">
    <property type="entry name" value="Ser/Thr_kinase_AS"/>
</dbReference>
<evidence type="ECO:0000256" key="2">
    <source>
        <dbReference type="ARBA" id="ARBA00022741"/>
    </source>
</evidence>
<dbReference type="CDD" id="cd00293">
    <property type="entry name" value="USP-like"/>
    <property type="match status" value="1"/>
</dbReference>